<dbReference type="AlphaFoldDB" id="A0A8S3SFB6"/>
<protein>
    <submittedName>
        <fullName evidence="2">ATG7</fullName>
    </submittedName>
</protein>
<keyword evidence="3" id="KW-1185">Reference proteome</keyword>
<evidence type="ECO:0000259" key="1">
    <source>
        <dbReference type="Pfam" id="PF16420"/>
    </source>
</evidence>
<dbReference type="OrthoDB" id="338614at2759"/>
<reference evidence="2" key="1">
    <citation type="submission" date="2021-03" db="EMBL/GenBank/DDBJ databases">
        <authorList>
            <person name="Bekaert M."/>
        </authorList>
    </citation>
    <scope>NUCLEOTIDE SEQUENCE</scope>
</reference>
<evidence type="ECO:0000313" key="3">
    <source>
        <dbReference type="Proteomes" id="UP000683360"/>
    </source>
</evidence>
<sequence>MWLHIFIGQSGCRTDNHPGKGDPAGLPCRLNVEYSAFDKVPQVPSRCFRSHGVLRNMNTIDKFKECDHKELLENVGKKVWEDIVSNKIEEDPSLLSRFLLLTFADLKKYIYYYWFAFPCLCMPEDVTMVTDPVKLTDRLNSQQVSLGQLFFNCLKSTVSIWEYTVCCLPLTI</sequence>
<evidence type="ECO:0000313" key="2">
    <source>
        <dbReference type="EMBL" id="CAG2218419.1"/>
    </source>
</evidence>
<organism evidence="2 3">
    <name type="scientific">Mytilus edulis</name>
    <name type="common">Blue mussel</name>
    <dbReference type="NCBI Taxonomy" id="6550"/>
    <lineage>
        <taxon>Eukaryota</taxon>
        <taxon>Metazoa</taxon>
        <taxon>Spiralia</taxon>
        <taxon>Lophotrochozoa</taxon>
        <taxon>Mollusca</taxon>
        <taxon>Bivalvia</taxon>
        <taxon>Autobranchia</taxon>
        <taxon>Pteriomorphia</taxon>
        <taxon>Mytilida</taxon>
        <taxon>Mytiloidea</taxon>
        <taxon>Mytilidae</taxon>
        <taxon>Mytilinae</taxon>
        <taxon>Mytilus</taxon>
    </lineage>
</organism>
<comment type="caution">
    <text evidence="2">The sequence shown here is derived from an EMBL/GenBank/DDBJ whole genome shotgun (WGS) entry which is preliminary data.</text>
</comment>
<dbReference type="Proteomes" id="UP000683360">
    <property type="component" value="Unassembled WGS sequence"/>
</dbReference>
<gene>
    <name evidence="2" type="ORF">MEDL_32018</name>
</gene>
<dbReference type="Pfam" id="PF16420">
    <property type="entry name" value="ATG7_N"/>
    <property type="match status" value="1"/>
</dbReference>
<dbReference type="EMBL" id="CAJPWZ010001599">
    <property type="protein sequence ID" value="CAG2218419.1"/>
    <property type="molecule type" value="Genomic_DNA"/>
</dbReference>
<proteinExistence type="predicted"/>
<accession>A0A8S3SFB6</accession>
<feature type="domain" description="Ubiquitin-like modifier-activating enzyme Atg7 N-terminal" evidence="1">
    <location>
        <begin position="22"/>
        <end position="145"/>
    </location>
</feature>
<dbReference type="Gene3D" id="3.40.140.70">
    <property type="entry name" value="Ubiquitin-like modifier-activating enzyme ATG7 N-terminal domain"/>
    <property type="match status" value="1"/>
</dbReference>
<name>A0A8S3SFB6_MYTED</name>
<dbReference type="InterPro" id="IPR032197">
    <property type="entry name" value="Atg7_N"/>
</dbReference>
<dbReference type="InterPro" id="IPR042522">
    <property type="entry name" value="Atg7_N_1"/>
</dbReference>